<keyword evidence="2" id="KW-0068">Autocatalytic cleavage</keyword>
<dbReference type="Proteomes" id="UP001596392">
    <property type="component" value="Unassembled WGS sequence"/>
</dbReference>
<evidence type="ECO:0000259" key="7">
    <source>
        <dbReference type="SMART" id="SM00305"/>
    </source>
</evidence>
<dbReference type="InterPro" id="IPR003586">
    <property type="entry name" value="Hint_dom_C"/>
</dbReference>
<reference evidence="10" key="1">
    <citation type="journal article" date="2019" name="Int. J. Syst. Evol. Microbiol.">
        <title>The Global Catalogue of Microorganisms (GCM) 10K type strain sequencing project: providing services to taxonomists for standard genome sequencing and annotation.</title>
        <authorList>
            <consortium name="The Broad Institute Genomics Platform"/>
            <consortium name="The Broad Institute Genome Sequencing Center for Infectious Disease"/>
            <person name="Wu L."/>
            <person name="Ma J."/>
        </authorList>
    </citation>
    <scope>NUCLEOTIDE SEQUENCE [LARGE SCALE GENOMIC DNA]</scope>
    <source>
        <strain evidence="10">CGMCC 1.9106</strain>
    </source>
</reference>
<organism evidence="9 10">
    <name type="scientific">Catellatospora aurea</name>
    <dbReference type="NCBI Taxonomy" id="1337874"/>
    <lineage>
        <taxon>Bacteria</taxon>
        <taxon>Bacillati</taxon>
        <taxon>Actinomycetota</taxon>
        <taxon>Actinomycetes</taxon>
        <taxon>Micromonosporales</taxon>
        <taxon>Micromonosporaceae</taxon>
        <taxon>Catellatospora</taxon>
    </lineage>
</organism>
<keyword evidence="5" id="KW-0411">Iron-sulfur</keyword>
<keyword evidence="1" id="KW-0479">Metal-binding</keyword>
<dbReference type="CDD" id="cd00081">
    <property type="entry name" value="Hint"/>
    <property type="match status" value="1"/>
</dbReference>
<dbReference type="RefSeq" id="WP_376809836.1">
    <property type="nucleotide sequence ID" value="NZ_JBHTAC010000049.1"/>
</dbReference>
<dbReference type="EMBL" id="JBHTAC010000049">
    <property type="protein sequence ID" value="MFC7247074.1"/>
    <property type="molecule type" value="Genomic_DNA"/>
</dbReference>
<dbReference type="PANTHER" id="PTHR43432">
    <property type="entry name" value="SLR0285 PROTEIN"/>
    <property type="match status" value="1"/>
</dbReference>
<evidence type="ECO:0000313" key="10">
    <source>
        <dbReference type="Proteomes" id="UP001596392"/>
    </source>
</evidence>
<feature type="region of interest" description="Disordered" evidence="6">
    <location>
        <begin position="1"/>
        <end position="20"/>
    </location>
</feature>
<dbReference type="SMART" id="SM00305">
    <property type="entry name" value="HintC"/>
    <property type="match status" value="1"/>
</dbReference>
<gene>
    <name evidence="9" type="ORF">ACFQO7_31745</name>
</gene>
<dbReference type="SUPFAM" id="SSF55608">
    <property type="entry name" value="Homing endonucleases"/>
    <property type="match status" value="1"/>
</dbReference>
<dbReference type="PROSITE" id="PS50817">
    <property type="entry name" value="INTEIN_N_TER"/>
    <property type="match status" value="1"/>
</dbReference>
<dbReference type="NCBIfam" id="TIGR01445">
    <property type="entry name" value="intein_Nterm"/>
    <property type="match status" value="1"/>
</dbReference>
<dbReference type="InterPro" id="IPR006141">
    <property type="entry name" value="Intein_N"/>
</dbReference>
<keyword evidence="4" id="KW-0408">Iron</keyword>
<dbReference type="InterPro" id="IPR027434">
    <property type="entry name" value="Homing_endonucl"/>
</dbReference>
<proteinExistence type="predicted"/>
<accession>A0ABW2H713</accession>
<dbReference type="InterPro" id="IPR040086">
    <property type="entry name" value="MJ0683-like"/>
</dbReference>
<dbReference type="Gene3D" id="2.170.16.10">
    <property type="entry name" value="Hedgehog/Intein (Hint) domain"/>
    <property type="match status" value="1"/>
</dbReference>
<sequence length="688" mass="75938">MRWSHLTESTPPDATAPVQQPLPGAVVRTFDTPGFAGMTFYEVRAKSLINKVAGEPRGVPFEYTINPYRGCTHACSYCLSGDTPVLMADGRTKPIAELRVGDAIIGTVREGSYRRYAVTHVRDKWSTVKPAYRLTLRDGTELVASGDHRFLTDRGWKHVTGARSGPDQRPHLTTGNKLMGTGRFAEQPKESPEYRRGYLHAMLRPEPDTGYRDPYGTVPRFRLASAEPQVLSRTIGYLRESGAHTAEFAPLGQRTGLRTYARRDLDLVSSLLERPDERDAEWDKGFLAGVFDAEGSHTQGLWRIVHTDPELVEPTRAALRAFGFEFVIEDRRDPIGLLSLRLLGGLPEKLRFFHLTDPAVTRRRAVQGIAVKGAVPLHVTSIEPLGLELPLWDITTGTGDFIANGVVSHNCFARNTHSYLDLDTGHDFDSKIVVKVNAPELLRHELGSSRWEGKPIAMGTNVDCYQRAEGRYRLMPGIIEALSDWSNPFSILTKGTLILRDLPLLERAARRTSVSVSFSIGFLDEQLWRSVESGAPSPSRRLDAVRRMSDAGLRVGVLMAPILPGLSDSEEQLDATVGALVAAGAASITPLVLHLRPGAREWYLGWLAADHPDLVPFYERLYPRGRAYVSADYQRLVTAKVRRACRRHGLPARDTPARDLVLTGEAEPATGEAEPAAGQAAGVQLTLL</sequence>
<feature type="domain" description="Hint" evidence="8">
    <location>
        <begin position="76"/>
        <end position="174"/>
    </location>
</feature>
<evidence type="ECO:0000313" key="9">
    <source>
        <dbReference type="EMBL" id="MFC7247074.1"/>
    </source>
</evidence>
<dbReference type="InterPro" id="IPR003587">
    <property type="entry name" value="Hint_dom_N"/>
</dbReference>
<dbReference type="Gene3D" id="3.80.30.30">
    <property type="match status" value="1"/>
</dbReference>
<protein>
    <submittedName>
        <fullName evidence="9">Intein-containing Rv2578c family radical SAM protein</fullName>
    </submittedName>
</protein>
<keyword evidence="3" id="KW-0651">Protein splicing</keyword>
<evidence type="ECO:0000256" key="1">
    <source>
        <dbReference type="ARBA" id="ARBA00022723"/>
    </source>
</evidence>
<dbReference type="PROSITE" id="PS50818">
    <property type="entry name" value="INTEIN_C_TER"/>
    <property type="match status" value="1"/>
</dbReference>
<dbReference type="SUPFAM" id="SSF51294">
    <property type="entry name" value="Hedgehog/intein (Hint) domain"/>
    <property type="match status" value="1"/>
</dbReference>
<keyword evidence="10" id="KW-1185">Reference proteome</keyword>
<dbReference type="PANTHER" id="PTHR43432:SF3">
    <property type="entry name" value="SLR0285 PROTEIN"/>
    <property type="match status" value="1"/>
</dbReference>
<comment type="caution">
    <text evidence="9">The sequence shown here is derived from an EMBL/GenBank/DDBJ whole genome shotgun (WGS) entry which is preliminary data.</text>
</comment>
<dbReference type="NCBIfam" id="NF038135">
    <property type="entry name" value="rSAM_Rv2578c"/>
    <property type="match status" value="1"/>
</dbReference>
<evidence type="ECO:0000256" key="6">
    <source>
        <dbReference type="SAM" id="MobiDB-lite"/>
    </source>
</evidence>
<feature type="compositionally biased region" description="Polar residues" evidence="6">
    <location>
        <begin position="1"/>
        <end position="12"/>
    </location>
</feature>
<evidence type="ECO:0000259" key="8">
    <source>
        <dbReference type="SMART" id="SM00306"/>
    </source>
</evidence>
<evidence type="ECO:0000256" key="3">
    <source>
        <dbReference type="ARBA" id="ARBA00023000"/>
    </source>
</evidence>
<name>A0ABW2H713_9ACTN</name>
<dbReference type="InterPro" id="IPR030934">
    <property type="entry name" value="Intein_C"/>
</dbReference>
<evidence type="ECO:0000256" key="5">
    <source>
        <dbReference type="ARBA" id="ARBA00023014"/>
    </source>
</evidence>
<dbReference type="InterPro" id="IPR036844">
    <property type="entry name" value="Hint_dom_sf"/>
</dbReference>
<evidence type="ECO:0000256" key="2">
    <source>
        <dbReference type="ARBA" id="ARBA00022813"/>
    </source>
</evidence>
<feature type="domain" description="Hint" evidence="7">
    <location>
        <begin position="371"/>
        <end position="416"/>
    </location>
</feature>
<dbReference type="NCBIfam" id="NF038136">
    <property type="entry name" value="rSAM_Rv_intein"/>
    <property type="match status" value="1"/>
</dbReference>
<evidence type="ECO:0000256" key="4">
    <source>
        <dbReference type="ARBA" id="ARBA00023004"/>
    </source>
</evidence>
<dbReference type="SMART" id="SM00306">
    <property type="entry name" value="HintN"/>
    <property type="match status" value="1"/>
</dbReference>